<feature type="region of interest" description="Disordered" evidence="4">
    <location>
        <begin position="238"/>
        <end position="268"/>
    </location>
</feature>
<comment type="caution">
    <text evidence="6">The sequence shown here is derived from an EMBL/GenBank/DDBJ whole genome shotgun (WGS) entry which is preliminary data.</text>
</comment>
<sequence length="1160" mass="120501">MTQTKSRRRPPFLQALAWFVPGLIAVALAGLVAHPLTLIPLLLANALTMAAVCHATGFDPEPSFARTVLRRGAAHLVMFTGYAVIVFVLVAWPMLALSQSRSLAAMLALVATLVLALAVLWRPWPAFGLVFVWDDAYPARHDGSWIFTATLRSLMFGRHLAREERFFSHFLPAALALLVLTWGAIALSGLYGMLPSEIRIAALALYGVLLLPLGCLVVANRTLRTLLCAQHDRHRRRSGHADAAAGARPAAPPAAAPLSEQERTAGTPEQAAALLAATRDGDIERALALVEAGADPATAPSAGDRDQRPVLMLAALLPDTRLLRALIAKGADVNRASGGLTPLLAATRDSLHGRAEAVMTLLANGANPLAADTEGRTALHGAVLSEEPMVAAMLLDAGAPINALDQAGASPLAVACRAANWPLAKFLLERGAKPAPANGEPALVAAAGIADDDPAGVKLLLKHRAAVNAVDARRRGALIAAAAEGHEQIARVLCAAGADVTLADRHGSTALMEAARAGAVGIVQRLAEAQPDARARDNHGRDALTLACQSPRAHTDTVRALLALGAEPKAPGSDGRSALDHAAAAGRWDLVALLDPETPLPASLGDAAIASGADTPAHLLDALRFGHWAIVSGFAARVRDWPQAQLAQLYLELAQPGQSQARRWLLDHGLDPEARLAAQQPDDEHGDETVVGPDERATLPPLGRRLFDALLLQLPAATEAVEDLLEAGTTPAGAGLLAQALQRLGGSAQGAALPLALLERGADPFGPDARERTPLQLAAVNGHAELLQALLARGCNPNGRDRDGRTPLFAALEHGEAALPMVRALIAHGADAEAADANGETPLGLALEHPAIERWLDWGAWPRPHRPLRADDLPAAAQAGALVAVQRLLELGFAVDTVDAHGASALLHACGAGHREIAACLLDAGADGALAAANGITPLAAAVAGGRESTVALLLERKADVDQRLPNQSTALMVAAAMGRPELAEALLVAGADVNAVDARGHSALHAAAQYGFEHNDSLRARRLLDALLRHGANVNHADGEGKTALLLLLGAQLRPGGDCDATHLGALVPVLLEAGADVAHADQRGVTALHACAMHALLPPARVLLSRGADRAAADAFGRTAADVARQLGYVDIAHEFAVRASAIPSVRQTLRQPAQPAE</sequence>
<feature type="repeat" description="ANK" evidence="3">
    <location>
        <begin position="934"/>
        <end position="966"/>
    </location>
</feature>
<dbReference type="InterPro" id="IPR051165">
    <property type="entry name" value="Multifunctional_ANK_Repeat"/>
</dbReference>
<keyword evidence="1" id="KW-0677">Repeat</keyword>
<protein>
    <submittedName>
        <fullName evidence="6">Ankyrin repeat domain-containing protein</fullName>
    </submittedName>
</protein>
<proteinExistence type="predicted"/>
<evidence type="ECO:0000313" key="6">
    <source>
        <dbReference type="EMBL" id="MEW9622781.1"/>
    </source>
</evidence>
<dbReference type="Proteomes" id="UP001556170">
    <property type="component" value="Unassembled WGS sequence"/>
</dbReference>
<dbReference type="SUPFAM" id="SSF48403">
    <property type="entry name" value="Ankyrin repeat"/>
    <property type="match status" value="2"/>
</dbReference>
<feature type="repeat" description="ANK" evidence="3">
    <location>
        <begin position="1085"/>
        <end position="1117"/>
    </location>
</feature>
<accession>A0ABV3QK16</accession>
<dbReference type="SMART" id="SM00248">
    <property type="entry name" value="ANK"/>
    <property type="match status" value="17"/>
</dbReference>
<gene>
    <name evidence="6" type="ORF">ABQJ56_00850</name>
</gene>
<feature type="repeat" description="ANK" evidence="3">
    <location>
        <begin position="374"/>
        <end position="406"/>
    </location>
</feature>
<dbReference type="EMBL" id="JBFOHL010000001">
    <property type="protein sequence ID" value="MEW9622781.1"/>
    <property type="molecule type" value="Genomic_DNA"/>
</dbReference>
<name>A0ABV3QK16_9GAMM</name>
<evidence type="ECO:0000256" key="2">
    <source>
        <dbReference type="ARBA" id="ARBA00023043"/>
    </source>
</evidence>
<evidence type="ECO:0000256" key="3">
    <source>
        <dbReference type="PROSITE-ProRule" id="PRU00023"/>
    </source>
</evidence>
<keyword evidence="7" id="KW-1185">Reference proteome</keyword>
<feature type="repeat" description="ANK" evidence="3">
    <location>
        <begin position="770"/>
        <end position="802"/>
    </location>
</feature>
<feature type="repeat" description="ANK" evidence="3">
    <location>
        <begin position="803"/>
        <end position="837"/>
    </location>
</feature>
<organism evidence="6 7">
    <name type="scientific">Rhodanobacter geophilus</name>
    <dbReference type="NCBI Taxonomy" id="3162488"/>
    <lineage>
        <taxon>Bacteria</taxon>
        <taxon>Pseudomonadati</taxon>
        <taxon>Pseudomonadota</taxon>
        <taxon>Gammaproteobacteria</taxon>
        <taxon>Lysobacterales</taxon>
        <taxon>Rhodanobacteraceae</taxon>
        <taxon>Rhodanobacter</taxon>
    </lineage>
</organism>
<feature type="repeat" description="ANK" evidence="3">
    <location>
        <begin position="506"/>
        <end position="538"/>
    </location>
</feature>
<dbReference type="PROSITE" id="PS50088">
    <property type="entry name" value="ANK_REPEAT"/>
    <property type="match status" value="10"/>
</dbReference>
<evidence type="ECO:0000256" key="4">
    <source>
        <dbReference type="SAM" id="MobiDB-lite"/>
    </source>
</evidence>
<dbReference type="PANTHER" id="PTHR24123">
    <property type="entry name" value="ANKYRIN REPEAT-CONTAINING"/>
    <property type="match status" value="1"/>
</dbReference>
<dbReference type="InterPro" id="IPR036770">
    <property type="entry name" value="Ankyrin_rpt-contain_sf"/>
</dbReference>
<keyword evidence="5" id="KW-1133">Transmembrane helix</keyword>
<dbReference type="RefSeq" id="WP_367843095.1">
    <property type="nucleotide sequence ID" value="NZ_JBFOHL010000001.1"/>
</dbReference>
<keyword evidence="5" id="KW-0812">Transmembrane</keyword>
<feature type="repeat" description="ANK" evidence="3">
    <location>
        <begin position="407"/>
        <end position="439"/>
    </location>
</feature>
<feature type="repeat" description="ANK" evidence="3">
    <location>
        <begin position="473"/>
        <end position="505"/>
    </location>
</feature>
<evidence type="ECO:0000256" key="1">
    <source>
        <dbReference type="ARBA" id="ARBA00022737"/>
    </source>
</evidence>
<feature type="repeat" description="ANK" evidence="3">
    <location>
        <begin position="1000"/>
        <end position="1040"/>
    </location>
</feature>
<dbReference type="PROSITE" id="PS50297">
    <property type="entry name" value="ANK_REP_REGION"/>
    <property type="match status" value="6"/>
</dbReference>
<feature type="region of interest" description="Disordered" evidence="4">
    <location>
        <begin position="677"/>
        <end position="697"/>
    </location>
</feature>
<feature type="transmembrane region" description="Helical" evidence="5">
    <location>
        <begin position="12"/>
        <end position="33"/>
    </location>
</feature>
<dbReference type="PANTHER" id="PTHR24123:SF33">
    <property type="entry name" value="PROTEIN HOS4"/>
    <property type="match status" value="1"/>
</dbReference>
<feature type="transmembrane region" description="Helical" evidence="5">
    <location>
        <begin position="200"/>
        <end position="219"/>
    </location>
</feature>
<keyword evidence="2 3" id="KW-0040">ANK repeat</keyword>
<feature type="transmembrane region" description="Helical" evidence="5">
    <location>
        <begin position="104"/>
        <end position="124"/>
    </location>
</feature>
<feature type="transmembrane region" description="Helical" evidence="5">
    <location>
        <begin position="72"/>
        <end position="92"/>
    </location>
</feature>
<dbReference type="Pfam" id="PF12796">
    <property type="entry name" value="Ank_2"/>
    <property type="match status" value="5"/>
</dbReference>
<dbReference type="Gene3D" id="1.25.40.20">
    <property type="entry name" value="Ankyrin repeat-containing domain"/>
    <property type="match status" value="7"/>
</dbReference>
<reference evidence="6 7" key="1">
    <citation type="submission" date="2024-06" db="EMBL/GenBank/DDBJ databases">
        <authorList>
            <person name="Woo H."/>
        </authorList>
    </citation>
    <scope>NUCLEOTIDE SEQUENCE [LARGE SCALE GENOMIC DNA]</scope>
    <source>
        <strain evidence="6 7">S2-g</strain>
    </source>
</reference>
<feature type="transmembrane region" description="Helical" evidence="5">
    <location>
        <begin position="173"/>
        <end position="194"/>
    </location>
</feature>
<dbReference type="InterPro" id="IPR002110">
    <property type="entry name" value="Ankyrin_rpt"/>
</dbReference>
<evidence type="ECO:0000256" key="5">
    <source>
        <dbReference type="SAM" id="Phobius"/>
    </source>
</evidence>
<keyword evidence="5" id="KW-0472">Membrane</keyword>
<evidence type="ECO:0000313" key="7">
    <source>
        <dbReference type="Proteomes" id="UP001556170"/>
    </source>
</evidence>
<feature type="repeat" description="ANK" evidence="3">
    <location>
        <begin position="967"/>
        <end position="999"/>
    </location>
</feature>